<sequence>MLEKFLKLEDDSILYTSAIVDEINFRLDEKDRIPFAPFKELAPTCNPIDYINSVENLLNYISDNYSTKVDPERPFLYELNYTDKLTLQTFKLSNYNKLSSEVNPKIRNYIFEVVDYFKRNGITNFDGKITFCFNKKDLFVYLLRVKENDVD</sequence>
<name>A0A8S5UM87_9CAUD</name>
<dbReference type="EMBL" id="BK016109">
    <property type="protein sequence ID" value="DAF95494.1"/>
    <property type="molecule type" value="Genomic_DNA"/>
</dbReference>
<evidence type="ECO:0000313" key="1">
    <source>
        <dbReference type="EMBL" id="DAF95494.1"/>
    </source>
</evidence>
<proteinExistence type="predicted"/>
<organism evidence="1">
    <name type="scientific">Myoviridae sp. ctCo31</name>
    <dbReference type="NCBI Taxonomy" id="2825053"/>
    <lineage>
        <taxon>Viruses</taxon>
        <taxon>Duplodnaviria</taxon>
        <taxon>Heunggongvirae</taxon>
        <taxon>Uroviricota</taxon>
        <taxon>Caudoviricetes</taxon>
    </lineage>
</organism>
<protein>
    <submittedName>
        <fullName evidence="1">Uncharacterized protein</fullName>
    </submittedName>
</protein>
<accession>A0A8S5UM87</accession>
<reference evidence="1" key="1">
    <citation type="journal article" date="2021" name="Proc. Natl. Acad. Sci. U.S.A.">
        <title>A Catalog of Tens of Thousands of Viruses from Human Metagenomes Reveals Hidden Associations with Chronic Diseases.</title>
        <authorList>
            <person name="Tisza M.J."/>
            <person name="Buck C.B."/>
        </authorList>
    </citation>
    <scope>NUCLEOTIDE SEQUENCE</scope>
    <source>
        <strain evidence="1">CtCo31</strain>
    </source>
</reference>